<reference evidence="1 2" key="1">
    <citation type="submission" date="2016-11" db="EMBL/GenBank/DDBJ databases">
        <authorList>
            <person name="Jaros S."/>
            <person name="Januszkiewicz K."/>
            <person name="Wedrychowicz H."/>
        </authorList>
    </citation>
    <scope>NUCLEOTIDE SEQUENCE [LARGE SCALE GENOMIC DNA]</scope>
    <source>
        <strain evidence="1 2">DSM 21758</strain>
    </source>
</reference>
<dbReference type="SUPFAM" id="SSF53448">
    <property type="entry name" value="Nucleotide-diphospho-sugar transferases"/>
    <property type="match status" value="1"/>
</dbReference>
<evidence type="ECO:0000313" key="2">
    <source>
        <dbReference type="Proteomes" id="UP000184310"/>
    </source>
</evidence>
<evidence type="ECO:0000313" key="1">
    <source>
        <dbReference type="EMBL" id="SHJ46316.1"/>
    </source>
</evidence>
<dbReference type="STRING" id="1121302.SAMN02745163_02037"/>
<dbReference type="RefSeq" id="WP_072986685.1">
    <property type="nucleotide sequence ID" value="NZ_FQZB01000008.1"/>
</dbReference>
<dbReference type="AlphaFoldDB" id="A0A1M6JI07"/>
<keyword evidence="2" id="KW-1185">Reference proteome</keyword>
<organism evidence="1 2">
    <name type="scientific">Clostridium cavendishii DSM 21758</name>
    <dbReference type="NCBI Taxonomy" id="1121302"/>
    <lineage>
        <taxon>Bacteria</taxon>
        <taxon>Bacillati</taxon>
        <taxon>Bacillota</taxon>
        <taxon>Clostridia</taxon>
        <taxon>Eubacteriales</taxon>
        <taxon>Clostridiaceae</taxon>
        <taxon>Clostridium</taxon>
    </lineage>
</organism>
<dbReference type="InterPro" id="IPR029044">
    <property type="entry name" value="Nucleotide-diphossugar_trans"/>
</dbReference>
<sequence>MKLAYIVTFYIDKNSDYYGRDLIMTKECFESLTFSENTEVFIYNQGNLTNGEISELLNPYDLKFYIIGSGKNVGIPKARYRLIKHILNTRPEIEYIAEIHLDMLFMANWHVPLIEYLSNTDEPMICPRIISNENSAFLIQDKNTPINFYGDLKTRLSKLSSFTENKVIFGFTNPVIHKVEALKNINYYDAGFLTGMQNFEDTSLLIGYRYYMGSKSNWRPKCNLNSCVFHKIAAQRFRILSSDDYNKNLSGLIRQYGAYGILEWYKMDGNEFYNNIYKSMILDKNAYDLED</sequence>
<evidence type="ECO:0008006" key="3">
    <source>
        <dbReference type="Google" id="ProtNLM"/>
    </source>
</evidence>
<gene>
    <name evidence="1" type="ORF">SAMN02745163_02037</name>
</gene>
<name>A0A1M6JI07_9CLOT</name>
<dbReference type="Proteomes" id="UP000184310">
    <property type="component" value="Unassembled WGS sequence"/>
</dbReference>
<dbReference type="EMBL" id="FQZB01000008">
    <property type="protein sequence ID" value="SHJ46316.1"/>
    <property type="molecule type" value="Genomic_DNA"/>
</dbReference>
<dbReference type="OrthoDB" id="2631737at2"/>
<accession>A0A1M6JI07</accession>
<proteinExistence type="predicted"/>
<protein>
    <recommendedName>
        <fullName evidence="3">Glycosyl transferase family 2</fullName>
    </recommendedName>
</protein>